<dbReference type="SUPFAM" id="SSF55785">
    <property type="entry name" value="PYP-like sensor domain (PAS domain)"/>
    <property type="match status" value="2"/>
</dbReference>
<evidence type="ECO:0000256" key="1">
    <source>
        <dbReference type="SAM" id="Coils"/>
    </source>
</evidence>
<dbReference type="SUPFAM" id="SSF55073">
    <property type="entry name" value="Nucleotide cyclase"/>
    <property type="match status" value="1"/>
</dbReference>
<dbReference type="SMART" id="SM00065">
    <property type="entry name" value="GAF"/>
    <property type="match status" value="1"/>
</dbReference>
<sequence length="779" mass="89879">MKEKLFREILMKSPFGYAYHKLLMGSEGEPEDYIFLEVNPAFQEMTGLKSEAVLGKRVTEVLPDIRKGSFDWVAFYGKVALTGERQEFCQYAEPLQRWYKITAFSPEKGYFVTLFQEITEEIRQIENLEAQKEKIEELSKELEMVFNGTQDTMFLVRVEDGEFRYMRNNAAHRKLTGFNLEDIKDKTPVELAGKEIGEAVSANYQRCVDSKKPVTYEETLILPAGKRTWLTTLTPVLEKGKVKYLVVSGKDITLQKKAEEELKKRLKYEKIISSVSQLSLQERSLEVFLTESLRLMGEGMGVSRAYLFEADRGKETASNTFEWTAPGITPQKENLQEIPVAEFTWWVDRLKNREVINYRDIEDIPDEKTKEILRPQEIKSLLVLSLYVEGDLYGFIGFDDCLKNREWSEADINLLQLAARIISEYILRKKFEEKILFLCYHDQLTGLYNRRFMEEEIRRLDTPRQLPVSVIMGDVNGLKLTNDVFGHRAGDLLLKKAAEIIKESCRREDIIARWGGDEFVVLLPRTDMKAAEEIVRRIKNKCALDSEGLIQVSIALGYATKNKAEENIWQVLKEAEEWMYRNKLLQSKSYRNAVISSLKATLFEKSMETEEHAERLKEMSLKIAKGLGLSAKQMDELELLAALHDIGKVAIKESILMNPGELTEEEWEEMKKHPEIGYRIARATPELAPVAEYILCHHERWDGRGYPRGLKGEEIPFLSRILAVADAFDAMTNDRPYRKAMSREEALAELERNAGTQFDPEVVSAFIESCCYSDENFQK</sequence>
<accession>A0A1M4WTN1</accession>
<dbReference type="CDD" id="cd01949">
    <property type="entry name" value="GGDEF"/>
    <property type="match status" value="1"/>
</dbReference>
<feature type="domain" description="PAC" evidence="2">
    <location>
        <begin position="214"/>
        <end position="264"/>
    </location>
</feature>
<proteinExistence type="predicted"/>
<evidence type="ECO:0000259" key="3">
    <source>
        <dbReference type="PROSITE" id="PS50887"/>
    </source>
</evidence>
<dbReference type="AlphaFoldDB" id="A0A1M4WTN1"/>
<dbReference type="PANTHER" id="PTHR43155">
    <property type="entry name" value="CYCLIC DI-GMP PHOSPHODIESTERASE PA4108-RELATED"/>
    <property type="match status" value="1"/>
</dbReference>
<dbReference type="InterPro" id="IPR029016">
    <property type="entry name" value="GAF-like_dom_sf"/>
</dbReference>
<evidence type="ECO:0000259" key="4">
    <source>
        <dbReference type="PROSITE" id="PS51832"/>
    </source>
</evidence>
<evidence type="ECO:0000313" key="5">
    <source>
        <dbReference type="EMBL" id="SHE84589.1"/>
    </source>
</evidence>
<organism evidence="5 6">
    <name type="scientific">Desulforamulus putei DSM 12395</name>
    <dbReference type="NCBI Taxonomy" id="1121429"/>
    <lineage>
        <taxon>Bacteria</taxon>
        <taxon>Bacillati</taxon>
        <taxon>Bacillota</taxon>
        <taxon>Clostridia</taxon>
        <taxon>Eubacteriales</taxon>
        <taxon>Peptococcaceae</taxon>
        <taxon>Desulforamulus</taxon>
    </lineage>
</organism>
<feature type="domain" description="HD-GYP" evidence="4">
    <location>
        <begin position="587"/>
        <end position="779"/>
    </location>
</feature>
<keyword evidence="1" id="KW-0175">Coiled coil</keyword>
<dbReference type="InterPro" id="IPR029787">
    <property type="entry name" value="Nucleotide_cyclase"/>
</dbReference>
<feature type="coiled-coil region" evidence="1">
    <location>
        <begin position="111"/>
        <end position="148"/>
    </location>
</feature>
<dbReference type="SUPFAM" id="SSF109604">
    <property type="entry name" value="HD-domain/PDEase-like"/>
    <property type="match status" value="1"/>
</dbReference>
<dbReference type="Gene3D" id="3.30.70.270">
    <property type="match status" value="1"/>
</dbReference>
<evidence type="ECO:0000313" key="6">
    <source>
        <dbReference type="Proteomes" id="UP000184148"/>
    </source>
</evidence>
<dbReference type="InterPro" id="IPR000160">
    <property type="entry name" value="GGDEF_dom"/>
</dbReference>
<dbReference type="EMBL" id="FQUY01000007">
    <property type="protein sequence ID" value="SHE84589.1"/>
    <property type="molecule type" value="Genomic_DNA"/>
</dbReference>
<dbReference type="NCBIfam" id="TIGR00254">
    <property type="entry name" value="GGDEF"/>
    <property type="match status" value="1"/>
</dbReference>
<dbReference type="InterPro" id="IPR000014">
    <property type="entry name" value="PAS"/>
</dbReference>
<dbReference type="OrthoDB" id="9798833at2"/>
<dbReference type="Pfam" id="PF08448">
    <property type="entry name" value="PAS_4"/>
    <property type="match status" value="1"/>
</dbReference>
<dbReference type="Pfam" id="PF13487">
    <property type="entry name" value="HD_5"/>
    <property type="match status" value="1"/>
</dbReference>
<gene>
    <name evidence="5" type="ORF">SAMN02745133_01248</name>
</gene>
<dbReference type="Pfam" id="PF00990">
    <property type="entry name" value="GGDEF"/>
    <property type="match status" value="1"/>
</dbReference>
<dbReference type="SMART" id="SM00267">
    <property type="entry name" value="GGDEF"/>
    <property type="match status" value="1"/>
</dbReference>
<dbReference type="CDD" id="cd00130">
    <property type="entry name" value="PAS"/>
    <property type="match status" value="1"/>
</dbReference>
<dbReference type="Pfam" id="PF01590">
    <property type="entry name" value="GAF"/>
    <property type="match status" value="1"/>
</dbReference>
<dbReference type="InterPro" id="IPR003018">
    <property type="entry name" value="GAF"/>
</dbReference>
<dbReference type="CDD" id="cd00077">
    <property type="entry name" value="HDc"/>
    <property type="match status" value="1"/>
</dbReference>
<dbReference type="PROSITE" id="PS51832">
    <property type="entry name" value="HD_GYP"/>
    <property type="match status" value="1"/>
</dbReference>
<keyword evidence="6" id="KW-1185">Reference proteome</keyword>
<name>A0A1M4WTN1_9FIRM</name>
<protein>
    <submittedName>
        <fullName evidence="5">PAS domain S-box-containing protein/diguanylate cyclase (GGDEF) domain-containing protein</fullName>
    </submittedName>
</protein>
<dbReference type="RefSeq" id="WP_159431813.1">
    <property type="nucleotide sequence ID" value="NZ_FQUY01000007.1"/>
</dbReference>
<dbReference type="STRING" id="1121429.SAMN02745133_01248"/>
<feature type="domain" description="GGDEF" evidence="3">
    <location>
        <begin position="466"/>
        <end position="599"/>
    </location>
</feature>
<dbReference type="Gene3D" id="3.30.450.40">
    <property type="match status" value="1"/>
</dbReference>
<dbReference type="Gene3D" id="1.10.3210.10">
    <property type="entry name" value="Hypothetical protein af1432"/>
    <property type="match status" value="1"/>
</dbReference>
<dbReference type="PROSITE" id="PS50887">
    <property type="entry name" value="GGDEF"/>
    <property type="match status" value="1"/>
</dbReference>
<reference evidence="6" key="1">
    <citation type="submission" date="2016-11" db="EMBL/GenBank/DDBJ databases">
        <authorList>
            <person name="Varghese N."/>
            <person name="Submissions S."/>
        </authorList>
    </citation>
    <scope>NUCLEOTIDE SEQUENCE [LARGE SCALE GENOMIC DNA]</scope>
    <source>
        <strain evidence="6">DSM 12395</strain>
    </source>
</reference>
<dbReference type="InterPro" id="IPR037522">
    <property type="entry name" value="HD_GYP_dom"/>
</dbReference>
<dbReference type="Pfam" id="PF13426">
    <property type="entry name" value="PAS_9"/>
    <property type="match status" value="1"/>
</dbReference>
<dbReference type="SUPFAM" id="SSF55781">
    <property type="entry name" value="GAF domain-like"/>
    <property type="match status" value="1"/>
</dbReference>
<dbReference type="Proteomes" id="UP000184148">
    <property type="component" value="Unassembled WGS sequence"/>
</dbReference>
<dbReference type="InterPro" id="IPR043128">
    <property type="entry name" value="Rev_trsase/Diguanyl_cyclase"/>
</dbReference>
<dbReference type="InterPro" id="IPR035965">
    <property type="entry name" value="PAS-like_dom_sf"/>
</dbReference>
<dbReference type="InterPro" id="IPR003607">
    <property type="entry name" value="HD/PDEase_dom"/>
</dbReference>
<dbReference type="SMART" id="SM00471">
    <property type="entry name" value="HDc"/>
    <property type="match status" value="1"/>
</dbReference>
<dbReference type="NCBIfam" id="TIGR00229">
    <property type="entry name" value="sensory_box"/>
    <property type="match status" value="1"/>
</dbReference>
<dbReference type="InterPro" id="IPR013656">
    <property type="entry name" value="PAS_4"/>
</dbReference>
<dbReference type="PANTHER" id="PTHR43155:SF2">
    <property type="entry name" value="CYCLIC DI-GMP PHOSPHODIESTERASE PA4108"/>
    <property type="match status" value="1"/>
</dbReference>
<dbReference type="Gene3D" id="3.30.450.20">
    <property type="entry name" value="PAS domain"/>
    <property type="match status" value="2"/>
</dbReference>
<dbReference type="InterPro" id="IPR000700">
    <property type="entry name" value="PAS-assoc_C"/>
</dbReference>
<evidence type="ECO:0000259" key="2">
    <source>
        <dbReference type="PROSITE" id="PS50113"/>
    </source>
</evidence>
<dbReference type="PROSITE" id="PS50113">
    <property type="entry name" value="PAC"/>
    <property type="match status" value="1"/>
</dbReference>